<sequence>MNSPLPIVDRWFVSESMEDGITRIEEPYADEFLRGNIWHVAGDDRDLVVDSGLGIGSLRTEFPELFANNPVLVVTHAHLDHMGSAYEFADLRAHALEPLHAPHGTSIRGDVLAAQLGLSETLPELLVTARTRSCDPERYEVRPVVATVTVAEGDVIDLGNRRLQILHLPGHTPGSICLFDWDSGALFSGDVVYDDDLLDDLFESDDQAYVRSMHRLRDLPVRTVYPGHGESFNGHRLREIIDSYLRAATRTV</sequence>
<dbReference type="SUPFAM" id="SSF56281">
    <property type="entry name" value="Metallo-hydrolase/oxidoreductase"/>
    <property type="match status" value="1"/>
</dbReference>
<protein>
    <submittedName>
        <fullName evidence="2">MBL fold metallo-hydrolase</fullName>
    </submittedName>
</protein>
<gene>
    <name evidence="2" type="ORF">GCM10009768_16790</name>
</gene>
<dbReference type="RefSeq" id="WP_344031352.1">
    <property type="nucleotide sequence ID" value="NZ_BAAAOB010000001.1"/>
</dbReference>
<dbReference type="PANTHER" id="PTHR42951:SF4">
    <property type="entry name" value="ACYL-COENZYME A THIOESTERASE MBLAC2"/>
    <property type="match status" value="1"/>
</dbReference>
<dbReference type="Proteomes" id="UP001500851">
    <property type="component" value="Unassembled WGS sequence"/>
</dbReference>
<dbReference type="InterPro" id="IPR036866">
    <property type="entry name" value="RibonucZ/Hydroxyglut_hydro"/>
</dbReference>
<accession>A0ABN2LHA7</accession>
<dbReference type="SMART" id="SM00849">
    <property type="entry name" value="Lactamase_B"/>
    <property type="match status" value="1"/>
</dbReference>
<dbReference type="PANTHER" id="PTHR42951">
    <property type="entry name" value="METALLO-BETA-LACTAMASE DOMAIN-CONTAINING"/>
    <property type="match status" value="1"/>
</dbReference>
<dbReference type="InterPro" id="IPR001279">
    <property type="entry name" value="Metallo-B-lactamas"/>
</dbReference>
<evidence type="ECO:0000313" key="3">
    <source>
        <dbReference type="Proteomes" id="UP001500851"/>
    </source>
</evidence>
<organism evidence="2 3">
    <name type="scientific">Leucobacter iarius</name>
    <dbReference type="NCBI Taxonomy" id="333963"/>
    <lineage>
        <taxon>Bacteria</taxon>
        <taxon>Bacillati</taxon>
        <taxon>Actinomycetota</taxon>
        <taxon>Actinomycetes</taxon>
        <taxon>Micrococcales</taxon>
        <taxon>Microbacteriaceae</taxon>
        <taxon>Leucobacter</taxon>
    </lineage>
</organism>
<proteinExistence type="predicted"/>
<comment type="caution">
    <text evidence="2">The sequence shown here is derived from an EMBL/GenBank/DDBJ whole genome shotgun (WGS) entry which is preliminary data.</text>
</comment>
<reference evidence="2 3" key="1">
    <citation type="journal article" date="2019" name="Int. J. Syst. Evol. Microbiol.">
        <title>The Global Catalogue of Microorganisms (GCM) 10K type strain sequencing project: providing services to taxonomists for standard genome sequencing and annotation.</title>
        <authorList>
            <consortium name="The Broad Institute Genomics Platform"/>
            <consortium name="The Broad Institute Genome Sequencing Center for Infectious Disease"/>
            <person name="Wu L."/>
            <person name="Ma J."/>
        </authorList>
    </citation>
    <scope>NUCLEOTIDE SEQUENCE [LARGE SCALE GENOMIC DNA]</scope>
    <source>
        <strain evidence="2 3">JCM 14736</strain>
    </source>
</reference>
<dbReference type="EMBL" id="BAAAOB010000001">
    <property type="protein sequence ID" value="GAA1788397.1"/>
    <property type="molecule type" value="Genomic_DNA"/>
</dbReference>
<dbReference type="InterPro" id="IPR050855">
    <property type="entry name" value="NDM-1-like"/>
</dbReference>
<evidence type="ECO:0000313" key="2">
    <source>
        <dbReference type="EMBL" id="GAA1788397.1"/>
    </source>
</evidence>
<feature type="domain" description="Metallo-beta-lactamase" evidence="1">
    <location>
        <begin position="34"/>
        <end position="228"/>
    </location>
</feature>
<dbReference type="Pfam" id="PF00753">
    <property type="entry name" value="Lactamase_B"/>
    <property type="match status" value="1"/>
</dbReference>
<evidence type="ECO:0000259" key="1">
    <source>
        <dbReference type="SMART" id="SM00849"/>
    </source>
</evidence>
<dbReference type="Gene3D" id="3.60.15.10">
    <property type="entry name" value="Ribonuclease Z/Hydroxyacylglutathione hydrolase-like"/>
    <property type="match status" value="1"/>
</dbReference>
<keyword evidence="3" id="KW-1185">Reference proteome</keyword>
<name>A0ABN2LHA7_9MICO</name>